<reference evidence="2" key="1">
    <citation type="submission" date="2019-12" db="EMBL/GenBank/DDBJ databases">
        <title>An insight into the sialome of adult female Ixodes ricinus ticks feeding for 6 days.</title>
        <authorList>
            <person name="Perner J."/>
            <person name="Ribeiro J.M.C."/>
        </authorList>
    </citation>
    <scope>NUCLEOTIDE SEQUENCE</scope>
    <source>
        <strain evidence="2">Semi-engorged</strain>
        <tissue evidence="2">Salivary glands</tissue>
    </source>
</reference>
<dbReference type="AlphaFoldDB" id="A0A6B0UFF3"/>
<evidence type="ECO:0000256" key="1">
    <source>
        <dbReference type="SAM" id="MobiDB-lite"/>
    </source>
</evidence>
<proteinExistence type="predicted"/>
<evidence type="ECO:0000313" key="2">
    <source>
        <dbReference type="EMBL" id="MXU87266.1"/>
    </source>
</evidence>
<accession>A0A6B0UFF3</accession>
<feature type="region of interest" description="Disordered" evidence="1">
    <location>
        <begin position="75"/>
        <end position="95"/>
    </location>
</feature>
<sequence>MHLQAAALSALQPAFWTTTRSAASASCLAACAALQCCRATFWSTSRVDAACTKQSVRLQRTLPQGISRTSAELVLRGREPRRTSRRRTSCRSGPA</sequence>
<protein>
    <submittedName>
        <fullName evidence="2">Putative secreted protein</fullName>
    </submittedName>
</protein>
<organism evidence="2">
    <name type="scientific">Ixodes ricinus</name>
    <name type="common">Common tick</name>
    <name type="synonym">Acarus ricinus</name>
    <dbReference type="NCBI Taxonomy" id="34613"/>
    <lineage>
        <taxon>Eukaryota</taxon>
        <taxon>Metazoa</taxon>
        <taxon>Ecdysozoa</taxon>
        <taxon>Arthropoda</taxon>
        <taxon>Chelicerata</taxon>
        <taxon>Arachnida</taxon>
        <taxon>Acari</taxon>
        <taxon>Parasitiformes</taxon>
        <taxon>Ixodida</taxon>
        <taxon>Ixodoidea</taxon>
        <taxon>Ixodidae</taxon>
        <taxon>Ixodinae</taxon>
        <taxon>Ixodes</taxon>
    </lineage>
</organism>
<name>A0A6B0UFF3_IXORI</name>
<dbReference type="EMBL" id="GIFC01005183">
    <property type="protein sequence ID" value="MXU87266.1"/>
    <property type="molecule type" value="Transcribed_RNA"/>
</dbReference>